<reference evidence="3" key="1">
    <citation type="journal article" date="2013" name="Evol. Appl.">
        <title>A new heterogeneous family of telomerically encoded Cryptosporidium proteins.</title>
        <authorList>
            <person name="Bouzid M."/>
            <person name="Hunter P.R."/>
            <person name="McDonald V."/>
            <person name="Elwin K."/>
            <person name="Chalmers R.M."/>
            <person name="Tyler K.M."/>
        </authorList>
    </citation>
    <scope>NUCLEOTIDE SEQUENCE</scope>
    <source>
        <strain evidence="3">Ch3</strain>
    </source>
</reference>
<protein>
    <submittedName>
        <fullName evidence="3">Cops-1</fullName>
    </submittedName>
</protein>
<feature type="region of interest" description="Disordered" evidence="1">
    <location>
        <begin position="57"/>
        <end position="306"/>
    </location>
</feature>
<evidence type="ECO:0000256" key="1">
    <source>
        <dbReference type="SAM" id="MobiDB-lite"/>
    </source>
</evidence>
<keyword evidence="2" id="KW-0812">Transmembrane</keyword>
<name>G3E9Y5_CRYHO</name>
<accession>G3E9Y5</accession>
<evidence type="ECO:0000313" key="3">
    <source>
        <dbReference type="EMBL" id="AEF98447.1"/>
    </source>
</evidence>
<organism evidence="3">
    <name type="scientific">Cryptosporidium hominis</name>
    <dbReference type="NCBI Taxonomy" id="237895"/>
    <lineage>
        <taxon>Eukaryota</taxon>
        <taxon>Sar</taxon>
        <taxon>Alveolata</taxon>
        <taxon>Apicomplexa</taxon>
        <taxon>Conoidasida</taxon>
        <taxon>Coccidia</taxon>
        <taxon>Eucoccidiorida</taxon>
        <taxon>Eimeriorina</taxon>
        <taxon>Cryptosporidiidae</taxon>
        <taxon>Cryptosporidium</taxon>
    </lineage>
</organism>
<dbReference type="EMBL" id="HQ667126">
    <property type="protein sequence ID" value="AEF98447.1"/>
    <property type="molecule type" value="Genomic_DNA"/>
</dbReference>
<dbReference type="VEuPathDB" id="CryptoDB:ChTU502y2012_378g0130"/>
<feature type="compositionally biased region" description="Polar residues" evidence="1">
    <location>
        <begin position="188"/>
        <end position="197"/>
    </location>
</feature>
<feature type="compositionally biased region" description="Low complexity" evidence="1">
    <location>
        <begin position="284"/>
        <end position="301"/>
    </location>
</feature>
<keyword evidence="2" id="KW-1133">Transmembrane helix</keyword>
<keyword evidence="2" id="KW-0472">Membrane</keyword>
<evidence type="ECO:0000256" key="2">
    <source>
        <dbReference type="SAM" id="Phobius"/>
    </source>
</evidence>
<feature type="transmembrane region" description="Helical" evidence="2">
    <location>
        <begin position="7"/>
        <end position="26"/>
    </location>
</feature>
<feature type="compositionally biased region" description="Low complexity" evidence="1">
    <location>
        <begin position="235"/>
        <end position="250"/>
    </location>
</feature>
<feature type="compositionally biased region" description="Polar residues" evidence="1">
    <location>
        <begin position="258"/>
        <end position="283"/>
    </location>
</feature>
<feature type="compositionally biased region" description="Polar residues" evidence="1">
    <location>
        <begin position="109"/>
        <end position="121"/>
    </location>
</feature>
<gene>
    <name evidence="3" type="primary">Cops-1</name>
</gene>
<dbReference type="AlphaFoldDB" id="G3E9Y5"/>
<feature type="compositionally biased region" description="Low complexity" evidence="1">
    <location>
        <begin position="145"/>
        <end position="187"/>
    </location>
</feature>
<proteinExistence type="predicted"/>
<sequence>MGNSLNVFFVIFLVVFLNFLGFQTFFNTGNVESNLFFILNSYPSFIKLGGIKGREGSSNGFSSGGGHSSFQGRSLRDSGRSRGRSRCSRAPDPKLQTIIECSETDSPDGVSNTGNQPTGRFSNPGGGLQPGPRVGSRGPTLGLFTRSRPTIPTRRPYSGILLTSGGLNSSGLSSRLGKASSSSHSTSVGTRGPQSGVGSKFLSPGYGSRPGSARGPTLGLFTRSSPTLPTRRPYSGSLLTSSSLSSSNASGGLGQSSYSSRFTSTGTQGPYGTSGNRFSSIGRTSSVTSGAGTASGQSVSSERIPQGLQARGYMTSNCPRGIPGEHRVDITSNGSLMWCYCYNRCDHEGFKPPRRTTTTTTQSPPYSSRGYLTLDCPLGTPGEHRLDVTSDGVLFCATCGNKFSHQGCPPPKIPKCRKKT</sequence>